<dbReference type="STRING" id="56216.A0A1A6GU90"/>
<dbReference type="AlphaFoldDB" id="A0A1A6GU90"/>
<dbReference type="InterPro" id="IPR026616">
    <property type="entry name" value="TEX15"/>
</dbReference>
<dbReference type="GO" id="GO:0007130">
    <property type="term" value="P:synaptonemal complex assembly"/>
    <property type="evidence" value="ECO:0007669"/>
    <property type="project" value="TreeGrafter"/>
</dbReference>
<dbReference type="GO" id="GO:0007140">
    <property type="term" value="P:male meiotic nuclear division"/>
    <property type="evidence" value="ECO:0007669"/>
    <property type="project" value="InterPro"/>
</dbReference>
<comment type="caution">
    <text evidence="1">The sequence shown here is derived from an EMBL/GenBank/DDBJ whole genome shotgun (WGS) entry which is preliminary data.</text>
</comment>
<feature type="non-terminal residue" evidence="1">
    <location>
        <position position="1"/>
    </location>
</feature>
<dbReference type="PANTHER" id="PTHR22380">
    <property type="entry name" value="TESTIS-EXPRESSED PROTEIN 15"/>
    <property type="match status" value="1"/>
</dbReference>
<dbReference type="GO" id="GO:0005634">
    <property type="term" value="C:nucleus"/>
    <property type="evidence" value="ECO:0007669"/>
    <property type="project" value="TreeGrafter"/>
</dbReference>
<dbReference type="Proteomes" id="UP000092124">
    <property type="component" value="Unassembled WGS sequence"/>
</dbReference>
<accession>A0A1A6GU90</accession>
<name>A0A1A6GU90_NEOLE</name>
<dbReference type="PANTHER" id="PTHR22380:SF1">
    <property type="entry name" value="TESTIS-EXPRESSED PROTEIN 15"/>
    <property type="match status" value="1"/>
</dbReference>
<sequence>GYFYEYDFSSRPVEKPRQCLPYAVVIVKFIGQKAGNGQLLTSLSTGFPKRLVIPLWYVSQQQVLQKLLVTVQLPKELEKEKMLQSSLSTSGNLSIHLFKKIVRAKH</sequence>
<keyword evidence="2" id="KW-1185">Reference proteome</keyword>
<dbReference type="OrthoDB" id="10054471at2759"/>
<organism evidence="1 2">
    <name type="scientific">Neotoma lepida</name>
    <name type="common">Desert woodrat</name>
    <dbReference type="NCBI Taxonomy" id="56216"/>
    <lineage>
        <taxon>Eukaryota</taxon>
        <taxon>Metazoa</taxon>
        <taxon>Chordata</taxon>
        <taxon>Craniata</taxon>
        <taxon>Vertebrata</taxon>
        <taxon>Euteleostomi</taxon>
        <taxon>Mammalia</taxon>
        <taxon>Eutheria</taxon>
        <taxon>Euarchontoglires</taxon>
        <taxon>Glires</taxon>
        <taxon>Rodentia</taxon>
        <taxon>Myomorpha</taxon>
        <taxon>Muroidea</taxon>
        <taxon>Cricetidae</taxon>
        <taxon>Neotominae</taxon>
        <taxon>Neotoma</taxon>
    </lineage>
</organism>
<proteinExistence type="predicted"/>
<reference evidence="1 2" key="1">
    <citation type="submission" date="2016-06" db="EMBL/GenBank/DDBJ databases">
        <title>The Draft Genome Sequence and Annotation of the Desert Woodrat Neotoma lepida.</title>
        <authorList>
            <person name="Campbell M."/>
            <person name="Oakeson K.F."/>
            <person name="Yandell M."/>
            <person name="Halpert J.R."/>
            <person name="Dearing D."/>
        </authorList>
    </citation>
    <scope>NUCLEOTIDE SEQUENCE [LARGE SCALE GENOMIC DNA]</scope>
    <source>
        <strain evidence="1">417</strain>
        <tissue evidence="1">Liver</tissue>
    </source>
</reference>
<dbReference type="GO" id="GO:0010569">
    <property type="term" value="P:regulation of double-strand break repair via homologous recombination"/>
    <property type="evidence" value="ECO:0007669"/>
    <property type="project" value="InterPro"/>
</dbReference>
<protein>
    <submittedName>
        <fullName evidence="1">Uncharacterized protein</fullName>
    </submittedName>
</protein>
<evidence type="ECO:0000313" key="1">
    <source>
        <dbReference type="EMBL" id="OBS69898.1"/>
    </source>
</evidence>
<dbReference type="EMBL" id="LZPO01066644">
    <property type="protein sequence ID" value="OBS69898.1"/>
    <property type="molecule type" value="Genomic_DNA"/>
</dbReference>
<evidence type="ECO:0000313" key="2">
    <source>
        <dbReference type="Proteomes" id="UP000092124"/>
    </source>
</evidence>
<gene>
    <name evidence="1" type="ORF">A6R68_01562</name>
</gene>